<evidence type="ECO:0000256" key="1">
    <source>
        <dbReference type="ARBA" id="ARBA00004370"/>
    </source>
</evidence>
<gene>
    <name evidence="9" type="ORF">PMEA_00032408</name>
</gene>
<protein>
    <recommendedName>
        <fullName evidence="8">Dynamin N-terminal domain-containing protein</fullName>
    </recommendedName>
</protein>
<dbReference type="GO" id="GO:0051646">
    <property type="term" value="P:mitochondrion localization"/>
    <property type="evidence" value="ECO:0007669"/>
    <property type="project" value="TreeGrafter"/>
</dbReference>
<dbReference type="GO" id="GO:0008053">
    <property type="term" value="P:mitochondrial fusion"/>
    <property type="evidence" value="ECO:0007669"/>
    <property type="project" value="TreeGrafter"/>
</dbReference>
<dbReference type="PANTHER" id="PTHR10465:SF0">
    <property type="entry name" value="SARCALUMENIN"/>
    <property type="match status" value="1"/>
</dbReference>
<feature type="domain" description="Dynamin N-terminal" evidence="8">
    <location>
        <begin position="81"/>
        <end position="229"/>
    </location>
</feature>
<evidence type="ECO:0000256" key="7">
    <source>
        <dbReference type="SAM" id="MobiDB-lite"/>
    </source>
</evidence>
<comment type="subcellular location">
    <subcellularLocation>
        <location evidence="1">Membrane</location>
    </subcellularLocation>
</comment>
<evidence type="ECO:0000256" key="6">
    <source>
        <dbReference type="SAM" id="Coils"/>
    </source>
</evidence>
<keyword evidence="6" id="KW-0175">Coiled coil</keyword>
<evidence type="ECO:0000313" key="10">
    <source>
        <dbReference type="Proteomes" id="UP001159428"/>
    </source>
</evidence>
<dbReference type="PANTHER" id="PTHR10465">
    <property type="entry name" value="TRANSMEMBRANE GTPASE FZO1"/>
    <property type="match status" value="1"/>
</dbReference>
<dbReference type="Pfam" id="PF00350">
    <property type="entry name" value="Dynamin_N"/>
    <property type="match status" value="1"/>
</dbReference>
<evidence type="ECO:0000259" key="8">
    <source>
        <dbReference type="Pfam" id="PF00350"/>
    </source>
</evidence>
<dbReference type="InterPro" id="IPR027094">
    <property type="entry name" value="Mitofusin_fam"/>
</dbReference>
<keyword evidence="10" id="KW-1185">Reference proteome</keyword>
<reference evidence="9 10" key="1">
    <citation type="submission" date="2022-05" db="EMBL/GenBank/DDBJ databases">
        <authorList>
            <consortium name="Genoscope - CEA"/>
            <person name="William W."/>
        </authorList>
    </citation>
    <scope>NUCLEOTIDE SEQUENCE [LARGE SCALE GENOMIC DNA]</scope>
</reference>
<dbReference type="GO" id="GO:0005525">
    <property type="term" value="F:GTP binding"/>
    <property type="evidence" value="ECO:0007669"/>
    <property type="project" value="UniProtKB-KW"/>
</dbReference>
<keyword evidence="2" id="KW-0547">Nucleotide-binding</keyword>
<evidence type="ECO:0000256" key="5">
    <source>
        <dbReference type="ARBA" id="ARBA00023136"/>
    </source>
</evidence>
<sequence length="686" mass="76859">MEGKWRKFSLLIEDVKKLTKPLQEDTEKVAKILKDYEEILKTEGAKPEECGELSQLSQSLNKVMDNLKNVREKETSKDIVIQFVGATSSGKSSLINALLGERRLPVGFMQTTMCSIKVCITEDSEWSIEKIDNNGNKEPLTEGSDEKSVSDLLSKMSGQRNEQEREKKGIGLRTIIQINWPASKCKKLPRNVILCDTPGFGENDEDMELVTQTCKKADIIVAVMDSMSPSRGRLINLVKNVGCQFTFGIFTKWDECIRKAREEGQQSIRNVVKTANDYMKEFCEVLQGKGKAYFVNVKNFENHDDTFLQFENKLATSATKLKIESLTQQAKSVALHSRKVCEKLKTVIESRKREKLTCLETELALMVEDGDAFDDIKSKEEDLEILTDDTVQPLLKEVEDELLKGTSEEEAVKHFLDEINKEIQKNLTRKRHITGTALQEWKKNMQFHKLQSLSTPPSQALPQLTSQGLPEDQYQWYRDFNYYYTNNYICAALVGVAAVATPVFLAGAGVGALAGCAGEAVAQGVMTGGAWATTLGGPVGAVGGYIGEWFRGFRLGDQLKRKFPISQYKIDCWKSLLANQIRKLRQDCKKLLREEKDAALANILKKLESVALEKSDEIAGLCNKSHILNQLAAQLGNICDRVQTTTEEFDMLLAALPKAQDNMVGEIDPEIYISQADSTMHSERSG</sequence>
<dbReference type="InterPro" id="IPR027417">
    <property type="entry name" value="P-loop_NTPase"/>
</dbReference>
<dbReference type="EMBL" id="CALNXJ010000075">
    <property type="protein sequence ID" value="CAH3160433.1"/>
    <property type="molecule type" value="Genomic_DNA"/>
</dbReference>
<dbReference type="GO" id="GO:0003924">
    <property type="term" value="F:GTPase activity"/>
    <property type="evidence" value="ECO:0007669"/>
    <property type="project" value="InterPro"/>
</dbReference>
<evidence type="ECO:0000256" key="4">
    <source>
        <dbReference type="ARBA" id="ARBA00023134"/>
    </source>
</evidence>
<dbReference type="Gene3D" id="3.40.50.300">
    <property type="entry name" value="P-loop containing nucleotide triphosphate hydrolases"/>
    <property type="match status" value="1"/>
</dbReference>
<dbReference type="GO" id="GO:0005741">
    <property type="term" value="C:mitochondrial outer membrane"/>
    <property type="evidence" value="ECO:0007669"/>
    <property type="project" value="TreeGrafter"/>
</dbReference>
<keyword evidence="3" id="KW-0378">Hydrolase</keyword>
<feature type="coiled-coil region" evidence="6">
    <location>
        <begin position="574"/>
        <end position="601"/>
    </location>
</feature>
<proteinExistence type="predicted"/>
<dbReference type="AlphaFoldDB" id="A0AAU9XX87"/>
<organism evidence="9 10">
    <name type="scientific">Pocillopora meandrina</name>
    <dbReference type="NCBI Taxonomy" id="46732"/>
    <lineage>
        <taxon>Eukaryota</taxon>
        <taxon>Metazoa</taxon>
        <taxon>Cnidaria</taxon>
        <taxon>Anthozoa</taxon>
        <taxon>Hexacorallia</taxon>
        <taxon>Scleractinia</taxon>
        <taxon>Astrocoeniina</taxon>
        <taxon>Pocilloporidae</taxon>
        <taxon>Pocillopora</taxon>
    </lineage>
</organism>
<dbReference type="SUPFAM" id="SSF52540">
    <property type="entry name" value="P-loop containing nucleoside triphosphate hydrolases"/>
    <property type="match status" value="1"/>
</dbReference>
<dbReference type="InterPro" id="IPR045063">
    <property type="entry name" value="Dynamin_N"/>
</dbReference>
<comment type="caution">
    <text evidence="9">The sequence shown here is derived from an EMBL/GenBank/DDBJ whole genome shotgun (WGS) entry which is preliminary data.</text>
</comment>
<evidence type="ECO:0000313" key="9">
    <source>
        <dbReference type="EMBL" id="CAH3160433.1"/>
    </source>
</evidence>
<dbReference type="Proteomes" id="UP001159428">
    <property type="component" value="Unassembled WGS sequence"/>
</dbReference>
<feature type="region of interest" description="Disordered" evidence="7">
    <location>
        <begin position="131"/>
        <end position="166"/>
    </location>
</feature>
<evidence type="ECO:0000256" key="3">
    <source>
        <dbReference type="ARBA" id="ARBA00022801"/>
    </source>
</evidence>
<name>A0AAU9XX87_9CNID</name>
<accession>A0AAU9XX87</accession>
<keyword evidence="5" id="KW-0472">Membrane</keyword>
<evidence type="ECO:0000256" key="2">
    <source>
        <dbReference type="ARBA" id="ARBA00022741"/>
    </source>
</evidence>
<keyword evidence="4" id="KW-0342">GTP-binding</keyword>